<dbReference type="PANTHER" id="PTHR42861">
    <property type="entry name" value="CALCIUM-TRANSPORTING ATPASE"/>
    <property type="match status" value="1"/>
</dbReference>
<evidence type="ECO:0000256" key="2">
    <source>
        <dbReference type="ARBA" id="ARBA00022692"/>
    </source>
</evidence>
<sequence>MSVVSIYTSEDQYIDLGLMVDATVSFDGIASIHHSLNDSRVLRQIVKTCCVCNNAQVGHDNTLVGQSTDCALLSLGIKCGYFPETLSIKRLGETPFSSETKWMSVQVEDPEFSHPIHYIKGAPEIILSKCTTYMNQNQLFSIKDDFLFRFHSKISNFSSNGFRTLAVAYGDSSGDYIFLGLVMLADPIRPDIAKTLANFRSLGVECKILTGDSKETACSVAQSVVITDFLLKSVSGDQLRSASKLEMNKMISEAHLFYRITPVDKINIVKSLRKQGHVVAMAGDGVNDAIALRAAHVGISMGKFASDACKEAADVVLTDDNIKSLIWAVREGKTIFKNIQNFVRFQISSYCFGFTLS</sequence>
<dbReference type="GO" id="GO:0016020">
    <property type="term" value="C:membrane"/>
    <property type="evidence" value="ECO:0007669"/>
    <property type="project" value="UniProtKB-SubCell"/>
</dbReference>
<keyword evidence="3" id="KW-1133">Transmembrane helix</keyword>
<dbReference type="InterPro" id="IPR023214">
    <property type="entry name" value="HAD_sf"/>
</dbReference>
<evidence type="ECO:0000256" key="1">
    <source>
        <dbReference type="ARBA" id="ARBA00004141"/>
    </source>
</evidence>
<evidence type="ECO:0000313" key="5">
    <source>
        <dbReference type="EMBL" id="NDJ96150.1"/>
    </source>
</evidence>
<dbReference type="EMBL" id="GHBR01000639">
    <property type="protein sequence ID" value="NDJ96150.1"/>
    <property type="molecule type" value="Transcribed_RNA"/>
</dbReference>
<keyword evidence="2" id="KW-0812">Transmembrane</keyword>
<dbReference type="Gene3D" id="3.40.1110.10">
    <property type="entry name" value="Calcium-transporting ATPase, cytoplasmic domain N"/>
    <property type="match status" value="1"/>
</dbReference>
<organism evidence="5">
    <name type="scientific">Myxobolus squamalis</name>
    <name type="common">Myxosporean</name>
    <dbReference type="NCBI Taxonomy" id="59785"/>
    <lineage>
        <taxon>Eukaryota</taxon>
        <taxon>Metazoa</taxon>
        <taxon>Cnidaria</taxon>
        <taxon>Myxozoa</taxon>
        <taxon>Myxosporea</taxon>
        <taxon>Bivalvulida</taxon>
        <taxon>Platysporina</taxon>
        <taxon>Myxobolidae</taxon>
        <taxon>Myxobolus</taxon>
    </lineage>
</organism>
<accession>A0A6B2FY23</accession>
<dbReference type="InterPro" id="IPR036412">
    <property type="entry name" value="HAD-like_sf"/>
</dbReference>
<proteinExistence type="predicted"/>
<reference evidence="5" key="1">
    <citation type="submission" date="2018-11" db="EMBL/GenBank/DDBJ databases">
        <title>Myxobolus squamalis genome and transcriptome.</title>
        <authorList>
            <person name="Yahalomi D."/>
            <person name="Atkinson S.D."/>
            <person name="Neuhof M."/>
            <person name="Chang E.S."/>
            <person name="Philippe H."/>
            <person name="Cartwright P."/>
            <person name="Bartholomew J.L."/>
            <person name="Huchon D."/>
        </authorList>
    </citation>
    <scope>NUCLEOTIDE SEQUENCE</scope>
    <source>
        <strain evidence="5">71B08</strain>
        <tissue evidence="5">Whole</tissue>
    </source>
</reference>
<evidence type="ECO:0000256" key="3">
    <source>
        <dbReference type="ARBA" id="ARBA00022989"/>
    </source>
</evidence>
<evidence type="ECO:0000256" key="4">
    <source>
        <dbReference type="ARBA" id="ARBA00023136"/>
    </source>
</evidence>
<dbReference type="InterPro" id="IPR001757">
    <property type="entry name" value="P_typ_ATPase"/>
</dbReference>
<dbReference type="Pfam" id="PF13246">
    <property type="entry name" value="Cation_ATPase"/>
    <property type="match status" value="1"/>
</dbReference>
<protein>
    <submittedName>
        <fullName evidence="5">Calcium-transporting ATPase type 2C member 1 (Trinotate prediction)</fullName>
    </submittedName>
</protein>
<dbReference type="GO" id="GO:0016887">
    <property type="term" value="F:ATP hydrolysis activity"/>
    <property type="evidence" value="ECO:0007669"/>
    <property type="project" value="InterPro"/>
</dbReference>
<name>A0A6B2FY23_MYXSQ</name>
<dbReference type="Gene3D" id="3.40.50.1000">
    <property type="entry name" value="HAD superfamily/HAD-like"/>
    <property type="match status" value="1"/>
</dbReference>
<dbReference type="SUPFAM" id="SSF81660">
    <property type="entry name" value="Metal cation-transporting ATPase, ATP-binding domain N"/>
    <property type="match status" value="1"/>
</dbReference>
<comment type="subcellular location">
    <subcellularLocation>
        <location evidence="1">Membrane</location>
        <topology evidence="1">Multi-pass membrane protein</topology>
    </subcellularLocation>
</comment>
<dbReference type="InterPro" id="IPR023299">
    <property type="entry name" value="ATPase_P-typ_cyto_dom_N"/>
</dbReference>
<dbReference type="SUPFAM" id="SSF56784">
    <property type="entry name" value="HAD-like"/>
    <property type="match status" value="1"/>
</dbReference>
<dbReference type="PRINTS" id="PR00120">
    <property type="entry name" value="HATPASE"/>
</dbReference>
<dbReference type="Gene3D" id="1.20.1110.10">
    <property type="entry name" value="Calcium-transporting ATPase, transmembrane domain"/>
    <property type="match status" value="1"/>
</dbReference>
<keyword evidence="4" id="KW-0472">Membrane</keyword>
<dbReference type="NCBIfam" id="TIGR01494">
    <property type="entry name" value="ATPase_P-type"/>
    <property type="match status" value="1"/>
</dbReference>
<dbReference type="GO" id="GO:0005524">
    <property type="term" value="F:ATP binding"/>
    <property type="evidence" value="ECO:0007669"/>
    <property type="project" value="InterPro"/>
</dbReference>
<dbReference type="PRINTS" id="PR00119">
    <property type="entry name" value="CATATPASE"/>
</dbReference>
<dbReference type="AlphaFoldDB" id="A0A6B2FY23"/>